<dbReference type="InterPro" id="IPR012130">
    <property type="entry name" value="PYP"/>
</dbReference>
<dbReference type="GO" id="GO:0006355">
    <property type="term" value="P:regulation of DNA-templated transcription"/>
    <property type="evidence" value="ECO:0007669"/>
    <property type="project" value="InterPro"/>
</dbReference>
<comment type="catalytic activity">
    <reaction evidence="1">
        <text>ATP + protein L-histidine = ADP + protein N-phospho-L-histidine.</text>
        <dbReference type="EC" id="2.7.13.3"/>
    </reaction>
</comment>
<reference evidence="15" key="2">
    <citation type="journal article" date="1999" name="Science">
        <title>Bacterial photoreceptor with similarity to photoactive yellow protein and plant phytochromes.</title>
        <authorList>
            <person name="Jiang Z."/>
            <person name="Swem L.R."/>
            <person name="Rushing B.G."/>
            <person name="Devanathan S."/>
            <person name="Tollin G."/>
            <person name="Bauer C.E."/>
        </authorList>
    </citation>
    <scope>NUCLEOTIDE SEQUENCE</scope>
    <source>
        <strain evidence="15">ATCC51521</strain>
    </source>
</reference>
<dbReference type="SMR" id="Q9X2W8"/>
<dbReference type="EMBL" id="AF064527">
    <property type="protein sequence ID" value="AAD22391.1"/>
    <property type="molecule type" value="Genomic_DNA"/>
</dbReference>
<keyword evidence="5" id="KW-0716">Sensory transduction</keyword>
<evidence type="ECO:0000313" key="15">
    <source>
        <dbReference type="EMBL" id="AAD22391.1"/>
    </source>
</evidence>
<dbReference type="GO" id="GO:0009584">
    <property type="term" value="P:detection of visible light"/>
    <property type="evidence" value="ECO:0007669"/>
    <property type="project" value="InterPro"/>
</dbReference>
<keyword evidence="16" id="KW-0002">3D-structure</keyword>
<dbReference type="InterPro" id="IPR029016">
    <property type="entry name" value="GAF-like_dom_sf"/>
</dbReference>
<dbReference type="InterPro" id="IPR016132">
    <property type="entry name" value="Phyto_chromo_attachment"/>
</dbReference>
<dbReference type="Pfam" id="PF08446">
    <property type="entry name" value="PAS_2"/>
    <property type="match status" value="1"/>
</dbReference>
<gene>
    <name evidence="15" type="primary">pph</name>
</gene>
<protein>
    <recommendedName>
        <fullName evidence="11">Photoactive yellow protein</fullName>
    </recommendedName>
</protein>
<evidence type="ECO:0000256" key="11">
    <source>
        <dbReference type="NCBIfam" id="TIGR02373"/>
    </source>
</evidence>
<dbReference type="EvolutionaryTrace" id="Q9X2W8"/>
<dbReference type="PROSITE" id="PS50109">
    <property type="entry name" value="HIS_KIN"/>
    <property type="match status" value="1"/>
</dbReference>
<dbReference type="InterPro" id="IPR003594">
    <property type="entry name" value="HATPase_dom"/>
</dbReference>
<keyword evidence="7" id="KW-0418">Kinase</keyword>
<dbReference type="Gene3D" id="3.30.450.40">
    <property type="match status" value="1"/>
</dbReference>
<dbReference type="PDBsum" id="1MZU"/>
<dbReference type="PDB" id="1MZU">
    <property type="method" value="X-ray"/>
    <property type="resolution" value="2.00 A"/>
    <property type="chains" value="A/B/C=1-129"/>
</dbReference>
<accession>Q9X2W8</accession>
<evidence type="ECO:0000256" key="2">
    <source>
        <dbReference type="ARBA" id="ARBA00006402"/>
    </source>
</evidence>
<dbReference type="Pfam" id="PF01590">
    <property type="entry name" value="GAF"/>
    <property type="match status" value="1"/>
</dbReference>
<keyword evidence="10" id="KW-0675">Receptor</keyword>
<dbReference type="GO" id="GO:0000155">
    <property type="term" value="F:phosphorelay sensor kinase activity"/>
    <property type="evidence" value="ECO:0007669"/>
    <property type="project" value="InterPro"/>
</dbReference>
<dbReference type="AlphaFoldDB" id="Q9X2W8"/>
<comment type="similarity">
    <text evidence="2">In the N-terminal section; belongs to the phytochrome family.</text>
</comment>
<dbReference type="Gene3D" id="3.30.565.10">
    <property type="entry name" value="Histidine kinase-like ATPase, C-terminal domain"/>
    <property type="match status" value="1"/>
</dbReference>
<dbReference type="Gene3D" id="1.10.287.130">
    <property type="match status" value="1"/>
</dbReference>
<dbReference type="Pfam" id="PF00512">
    <property type="entry name" value="HisKA"/>
    <property type="match status" value="1"/>
</dbReference>
<comment type="subunit">
    <text evidence="3">Homodimer.</text>
</comment>
<evidence type="ECO:0000256" key="1">
    <source>
        <dbReference type="ARBA" id="ARBA00000085"/>
    </source>
</evidence>
<dbReference type="DrugBank" id="DB04066">
    <property type="generic name" value="p-Coumaric acid"/>
</dbReference>
<sequence>MPDRTTDDFGPFTEQIRGTIDGMGTAEFDALPVGAIQVDGSGVIHRYNRTESRLSGRIPERVIGRNFFTEVAPCTNIPAFSGRFMDGVTSGTLDARFDFVFDFQMAPVRVQIRMQNAGVPDRYWIFVRKLEDLRPPGPAPEAPAAHTASVTGEVVDFSVCEQEDIRRVGAIQPWGAVLAVDPRDWTVCAASDNAQALLDCARPPLGRPLGEVLDAGPLAALRDWLPDRTSRSWRGEMARGRRIDIRAHRSGGCVVLDLEPLTARPGEAPVCSLLAAVEADVAVIRQASSLTGLAQACARSVRVLTGFERAIVYRFDADWHGEVIAEDKVEDWPQSFAGLHFPASDIPRQARELYSQSLSRHVPDRDYVPVPVHRIEGTEPLDLSFSRHRSLSPVHLQYLRNMGVTASMSFSILVEGRLWGMVAAHHRQPHHVAIPRRSAAMTVVEAVALSIAAVERAEAMRGRQVDHAVLTALMVQMASSDAVEPALTQQATRLTDLFGATGAALSIDGHLLTVGDWPPPAEVAALRAWLEPRWGSAGLFRTSSLSSVFPDATAYRQKASGCLALRLSGGDFVMWTRPEEPRQITWGGDPAKALGAAGQRPMPRISFDRWVEERRGHAAPWPTWADEIATSLRHAISDMMLRHLRHVKELSDQLAASNEAKSRFLANMSHELRTPLNAIIGFSDLMMSGMAGTLPPRIQDYVQSIHASGEHLLRMVVNDVLDLSRIEAGRMELSPESLDAGILAAECVGMLLPRAVRGEVLLEVQAESPLPLTADALRLRQILLNIIGNAVKFTPPGGRVDVRARALAGGGAVFTVRDTGPGMTPEEVLTAMEPFRQVAQTRAAVEGTGLGLPIAKSLVDLHAGNLAIETAPGLGTTVTIEIGA</sequence>
<evidence type="ECO:0000256" key="3">
    <source>
        <dbReference type="ARBA" id="ARBA00011738"/>
    </source>
</evidence>
<name>Q9X2W8_RHOCE</name>
<dbReference type="SUPFAM" id="SSF47384">
    <property type="entry name" value="Homodimeric domain of signal transducing histidine kinase"/>
    <property type="match status" value="1"/>
</dbReference>
<dbReference type="GO" id="GO:0009881">
    <property type="term" value="F:photoreceptor activity"/>
    <property type="evidence" value="ECO:0007669"/>
    <property type="project" value="UniProtKB-UniRule"/>
</dbReference>
<dbReference type="CDD" id="cd00082">
    <property type="entry name" value="HisKA"/>
    <property type="match status" value="1"/>
</dbReference>
<evidence type="ECO:0000259" key="12">
    <source>
        <dbReference type="PROSITE" id="PS50046"/>
    </source>
</evidence>
<evidence type="ECO:0000256" key="6">
    <source>
        <dbReference type="ARBA" id="ARBA00022679"/>
    </source>
</evidence>
<dbReference type="Pfam" id="PF00360">
    <property type="entry name" value="PHY"/>
    <property type="match status" value="1"/>
</dbReference>
<feature type="domain" description="Phytochrome chromophore attachment site" evidence="12">
    <location>
        <begin position="289"/>
        <end position="445"/>
    </location>
</feature>
<dbReference type="SUPFAM" id="SSF55781">
    <property type="entry name" value="GAF domain-like"/>
    <property type="match status" value="2"/>
</dbReference>
<dbReference type="NCBIfam" id="TIGR02373">
    <property type="entry name" value="photo_yellow"/>
    <property type="match status" value="1"/>
</dbReference>
<dbReference type="PRINTS" id="PR01033">
    <property type="entry name" value="PHYTOCHROME"/>
</dbReference>
<evidence type="ECO:0000259" key="14">
    <source>
        <dbReference type="PROSITE" id="PS50112"/>
    </source>
</evidence>
<evidence type="ECO:0000256" key="10">
    <source>
        <dbReference type="ARBA" id="ARBA00023170"/>
    </source>
</evidence>
<dbReference type="InterPro" id="IPR043150">
    <property type="entry name" value="Phytochrome_PHY_sf"/>
</dbReference>
<dbReference type="InterPro" id="IPR013654">
    <property type="entry name" value="PAS_2"/>
</dbReference>
<dbReference type="SUPFAM" id="SSF55874">
    <property type="entry name" value="ATPase domain of HSP90 chaperone/DNA topoisomerase II/histidine kinase"/>
    <property type="match status" value="1"/>
</dbReference>
<dbReference type="InterPro" id="IPR013515">
    <property type="entry name" value="Phytochrome_cen-reg"/>
</dbReference>
<dbReference type="SUPFAM" id="SSF55785">
    <property type="entry name" value="PYP-like sensor domain (PAS domain)"/>
    <property type="match status" value="2"/>
</dbReference>
<evidence type="ECO:0007829" key="16">
    <source>
        <dbReference type="PDB" id="1MZU"/>
    </source>
</evidence>
<keyword evidence="4" id="KW-0600">Photoreceptor protein</keyword>
<dbReference type="InterPro" id="IPR005467">
    <property type="entry name" value="His_kinase_dom"/>
</dbReference>
<dbReference type="SMART" id="SM00388">
    <property type="entry name" value="HisKA"/>
    <property type="match status" value="1"/>
</dbReference>
<dbReference type="InterPro" id="IPR050736">
    <property type="entry name" value="Sensor_HK_Regulatory"/>
</dbReference>
<keyword evidence="9" id="KW-0902">Two-component regulatory system</keyword>
<evidence type="ECO:0000256" key="9">
    <source>
        <dbReference type="ARBA" id="ARBA00023012"/>
    </source>
</evidence>
<evidence type="ECO:0000256" key="4">
    <source>
        <dbReference type="ARBA" id="ARBA00022543"/>
    </source>
</evidence>
<dbReference type="Gene3D" id="3.30.450.20">
    <property type="entry name" value="PAS domain"/>
    <property type="match status" value="2"/>
</dbReference>
<keyword evidence="8" id="KW-0157">Chromophore</keyword>
<dbReference type="InterPro" id="IPR001294">
    <property type="entry name" value="Phytochrome"/>
</dbReference>
<evidence type="ECO:0000259" key="13">
    <source>
        <dbReference type="PROSITE" id="PS50109"/>
    </source>
</evidence>
<dbReference type="InterPro" id="IPR036097">
    <property type="entry name" value="HisK_dim/P_sf"/>
</dbReference>
<evidence type="ECO:0000256" key="8">
    <source>
        <dbReference type="ARBA" id="ARBA00022991"/>
    </source>
</evidence>
<dbReference type="InterPro" id="IPR003661">
    <property type="entry name" value="HisK_dim/P_dom"/>
</dbReference>
<dbReference type="PROSITE" id="PS50112">
    <property type="entry name" value="PAS"/>
    <property type="match status" value="1"/>
</dbReference>
<feature type="domain" description="PAS" evidence="14">
    <location>
        <begin position="28"/>
        <end position="71"/>
    </location>
</feature>
<dbReference type="InterPro" id="IPR036890">
    <property type="entry name" value="HATPase_C_sf"/>
</dbReference>
<dbReference type="Gene3D" id="3.30.450.270">
    <property type="match status" value="1"/>
</dbReference>
<dbReference type="PANTHER" id="PTHR43711:SF26">
    <property type="entry name" value="SENSOR HISTIDINE KINASE RCSC"/>
    <property type="match status" value="1"/>
</dbReference>
<dbReference type="SMART" id="SM00387">
    <property type="entry name" value="HATPase_c"/>
    <property type="match status" value="1"/>
</dbReference>
<dbReference type="SMART" id="SM00065">
    <property type="entry name" value="GAF"/>
    <property type="match status" value="1"/>
</dbReference>
<dbReference type="InterPro" id="IPR000014">
    <property type="entry name" value="PAS"/>
</dbReference>
<dbReference type="PROSITE" id="PS50046">
    <property type="entry name" value="PHYTOCHROME_2"/>
    <property type="match status" value="1"/>
</dbReference>
<dbReference type="PANTHER" id="PTHR43711">
    <property type="entry name" value="TWO-COMPONENT HISTIDINE KINASE"/>
    <property type="match status" value="1"/>
</dbReference>
<reference evidence="16" key="3">
    <citation type="journal article" date="2003" name="Proc. Natl. Acad. Sci. U.S.A.">
        <title>Crystal structure of a photoactive yellow protein from a sensor histidine kinase: conformational variability and signal transduction.</title>
        <authorList>
            <person name="Rajagopal S."/>
            <person name="Moffat K."/>
        </authorList>
    </citation>
    <scope>X-RAY CRYSTALLOGRAPHY (2.00 ANGSTROMS) OF 1-129</scope>
    <scope>S-(4-HYDROXYCINNAMYL)CYSTEINE AT CYS-74</scope>
</reference>
<proteinExistence type="evidence at protein level"/>
<dbReference type="Pfam" id="PF02518">
    <property type="entry name" value="HATPase_c"/>
    <property type="match status" value="1"/>
</dbReference>
<dbReference type="GO" id="GO:0007602">
    <property type="term" value="P:phototransduction"/>
    <property type="evidence" value="ECO:0007669"/>
    <property type="project" value="UniProtKB-UniRule"/>
</dbReference>
<keyword evidence="6" id="KW-0808">Transferase</keyword>
<organism evidence="15">
    <name type="scientific">Rhodospirillum centenum</name>
    <name type="common">Rhodocista centenaria</name>
    <dbReference type="NCBI Taxonomy" id="34018"/>
    <lineage>
        <taxon>Bacteria</taxon>
        <taxon>Pseudomonadati</taxon>
        <taxon>Pseudomonadota</taxon>
        <taxon>Alphaproteobacteria</taxon>
        <taxon>Rhodospirillales</taxon>
        <taxon>Rhodospirillaceae</taxon>
        <taxon>Rhodospirillum</taxon>
    </lineage>
</organism>
<feature type="domain" description="Histidine kinase" evidence="13">
    <location>
        <begin position="667"/>
        <end position="884"/>
    </location>
</feature>
<feature type="modified residue" description="S-(4-hydroxycinnamyl)cysteine" evidence="16">
    <location>
        <position position="74"/>
    </location>
</feature>
<dbReference type="InterPro" id="IPR035965">
    <property type="entry name" value="PAS-like_dom_sf"/>
</dbReference>
<dbReference type="InterPro" id="IPR003018">
    <property type="entry name" value="GAF"/>
</dbReference>
<evidence type="ECO:0000256" key="5">
    <source>
        <dbReference type="ARBA" id="ARBA00022606"/>
    </source>
</evidence>
<evidence type="ECO:0000256" key="7">
    <source>
        <dbReference type="ARBA" id="ARBA00022777"/>
    </source>
</evidence>
<reference evidence="15" key="1">
    <citation type="submission" date="1998-05" db="EMBL/GenBank/DDBJ databases">
        <authorList>
            <person name="Mignon D."/>
        </authorList>
    </citation>
    <scope>NUCLEOTIDE SEQUENCE</scope>
    <source>
        <strain evidence="15">ATCC51521</strain>
    </source>
</reference>